<dbReference type="OrthoDB" id="670781at2759"/>
<organism evidence="3 4">
    <name type="scientific">Eragrostis curvula</name>
    <name type="common">weeping love grass</name>
    <dbReference type="NCBI Taxonomy" id="38414"/>
    <lineage>
        <taxon>Eukaryota</taxon>
        <taxon>Viridiplantae</taxon>
        <taxon>Streptophyta</taxon>
        <taxon>Embryophyta</taxon>
        <taxon>Tracheophyta</taxon>
        <taxon>Spermatophyta</taxon>
        <taxon>Magnoliopsida</taxon>
        <taxon>Liliopsida</taxon>
        <taxon>Poales</taxon>
        <taxon>Poaceae</taxon>
        <taxon>PACMAD clade</taxon>
        <taxon>Chloridoideae</taxon>
        <taxon>Eragrostideae</taxon>
        <taxon>Eragrostidinae</taxon>
        <taxon>Eragrostis</taxon>
    </lineage>
</organism>
<feature type="compositionally biased region" description="Basic and acidic residues" evidence="1">
    <location>
        <begin position="215"/>
        <end position="229"/>
    </location>
</feature>
<dbReference type="Gramene" id="TVU14976">
    <property type="protein sequence ID" value="TVU14976"/>
    <property type="gene ID" value="EJB05_38473"/>
</dbReference>
<gene>
    <name evidence="3" type="ORF">EJB05_38473</name>
</gene>
<feature type="non-terminal residue" evidence="3">
    <location>
        <position position="1"/>
    </location>
</feature>
<name>A0A5J9TUD7_9POAL</name>
<feature type="domain" description="DUF6598" evidence="2">
    <location>
        <begin position="297"/>
        <end position="465"/>
    </location>
</feature>
<evidence type="ECO:0000313" key="3">
    <source>
        <dbReference type="EMBL" id="TVU14976.1"/>
    </source>
</evidence>
<dbReference type="Proteomes" id="UP000324897">
    <property type="component" value="Unassembled WGS sequence"/>
</dbReference>
<evidence type="ECO:0000313" key="4">
    <source>
        <dbReference type="Proteomes" id="UP000324897"/>
    </source>
</evidence>
<dbReference type="AlphaFoldDB" id="A0A5J9TUD7"/>
<reference evidence="3 4" key="1">
    <citation type="journal article" date="2019" name="Sci. Rep.">
        <title>A high-quality genome of Eragrostis curvula grass provides insights into Poaceae evolution and supports new strategies to enhance forage quality.</title>
        <authorList>
            <person name="Carballo J."/>
            <person name="Santos B.A.C.M."/>
            <person name="Zappacosta D."/>
            <person name="Garbus I."/>
            <person name="Selva J.P."/>
            <person name="Gallo C.A."/>
            <person name="Diaz A."/>
            <person name="Albertini E."/>
            <person name="Caccamo M."/>
            <person name="Echenique V."/>
        </authorList>
    </citation>
    <scope>NUCLEOTIDE SEQUENCE [LARGE SCALE GENOMIC DNA]</scope>
    <source>
        <strain evidence="4">cv. Victoria</strain>
        <tissue evidence="3">Leaf</tissue>
    </source>
</reference>
<proteinExistence type="predicted"/>
<evidence type="ECO:0000259" key="2">
    <source>
        <dbReference type="Pfam" id="PF20241"/>
    </source>
</evidence>
<dbReference type="InterPro" id="IPR046533">
    <property type="entry name" value="DUF6598"/>
</dbReference>
<dbReference type="EMBL" id="RWGY01000031">
    <property type="protein sequence ID" value="TVU14976.1"/>
    <property type="molecule type" value="Genomic_DNA"/>
</dbReference>
<sequence>MEGRMTGCTKWGEGEDEEYQIYAMVAVLHSPLQVAVVSVLHSPLQVAVVVVLPTPMQVDLVVVPSVEPRFSRTTTSPRFSRSELRRAQFDARSDPSTAPLARSALALLSAAARVRSPLRRSCFPSGVGSSPSGGVLYMIEKINLAVPVFALPIGDPNQPASKVWDWNMYGTKLKKLHGWFLNTANKDGEGGEDNATAILQEDHGDGLKDGSSSGSDDHDDHEDHAPAWEDGRDEIVSCARAVQLLAIWANFHVSAINAYDWHQCRSIYRELEGEEQEEARRLALTCPYRELEDEEVKKGKYLVLTGPYRILEAYGSLGLKIFTPECEESDTDDEGSSTDDGGVFTGPIFEKWDVTEPDEVEEHRRVICGFFGRLLQITYLVIPEAVETHVEVRLNLKDLGSRSRAVYGSVKAGAVAYRNKSIHLFSCERGRSLSVSCGSTYIIPLSPYMIALPYRQHFKLHIDVDLRVITTCDSPEEDKNLKFRLDCSRRIRSQERLEFPRRIRSQKREFDGDQVEVDVAWHLERS</sequence>
<dbReference type="Pfam" id="PF20241">
    <property type="entry name" value="DUF6598"/>
    <property type="match status" value="1"/>
</dbReference>
<accession>A0A5J9TUD7</accession>
<comment type="caution">
    <text evidence="3">The sequence shown here is derived from an EMBL/GenBank/DDBJ whole genome shotgun (WGS) entry which is preliminary data.</text>
</comment>
<evidence type="ECO:0000256" key="1">
    <source>
        <dbReference type="SAM" id="MobiDB-lite"/>
    </source>
</evidence>
<protein>
    <recommendedName>
        <fullName evidence="2">DUF6598 domain-containing protein</fullName>
    </recommendedName>
</protein>
<keyword evidence="4" id="KW-1185">Reference proteome</keyword>
<feature type="region of interest" description="Disordered" evidence="1">
    <location>
        <begin position="202"/>
        <end position="229"/>
    </location>
</feature>